<dbReference type="PROSITE" id="PS00687">
    <property type="entry name" value="ALDEHYDE_DEHYDR_GLU"/>
    <property type="match status" value="1"/>
</dbReference>
<comment type="similarity">
    <text evidence="1 4">Belongs to the aldehyde dehydrogenase family.</text>
</comment>
<dbReference type="Proteomes" id="UP000295525">
    <property type="component" value="Unassembled WGS sequence"/>
</dbReference>
<dbReference type="Gene3D" id="3.40.309.10">
    <property type="entry name" value="Aldehyde Dehydrogenase, Chain A, domain 2"/>
    <property type="match status" value="1"/>
</dbReference>
<feature type="domain" description="Aldehyde dehydrogenase" evidence="5">
    <location>
        <begin position="31"/>
        <end position="493"/>
    </location>
</feature>
<dbReference type="PANTHER" id="PTHR11699">
    <property type="entry name" value="ALDEHYDE DEHYDROGENASE-RELATED"/>
    <property type="match status" value="1"/>
</dbReference>
<dbReference type="InterPro" id="IPR015590">
    <property type="entry name" value="Aldehyde_DH_dom"/>
</dbReference>
<dbReference type="EMBL" id="SMAJ01000008">
    <property type="protein sequence ID" value="TCT06408.1"/>
    <property type="molecule type" value="Genomic_DNA"/>
</dbReference>
<keyword evidence="7" id="KW-1185">Reference proteome</keyword>
<feature type="active site" evidence="3">
    <location>
        <position position="267"/>
    </location>
</feature>
<dbReference type="PROSITE" id="PS00070">
    <property type="entry name" value="ALDEHYDE_DEHYDR_CYS"/>
    <property type="match status" value="1"/>
</dbReference>
<accession>A0A4V2UY85</accession>
<dbReference type="Pfam" id="PF00171">
    <property type="entry name" value="Aldedh"/>
    <property type="match status" value="1"/>
</dbReference>
<evidence type="ECO:0000313" key="7">
    <source>
        <dbReference type="Proteomes" id="UP000295525"/>
    </source>
</evidence>
<dbReference type="OrthoDB" id="6187633at2"/>
<dbReference type="Gene3D" id="3.40.605.10">
    <property type="entry name" value="Aldehyde Dehydrogenase, Chain A, domain 1"/>
    <property type="match status" value="1"/>
</dbReference>
<dbReference type="InterPro" id="IPR029510">
    <property type="entry name" value="Ald_DH_CS_GLU"/>
</dbReference>
<dbReference type="RefSeq" id="WP_132582992.1">
    <property type="nucleotide sequence ID" value="NZ_SMAJ01000008.1"/>
</dbReference>
<dbReference type="AlphaFoldDB" id="A0A4V2UY85"/>
<dbReference type="SUPFAM" id="SSF53720">
    <property type="entry name" value="ALDH-like"/>
    <property type="match status" value="1"/>
</dbReference>
<dbReference type="GO" id="GO:0016620">
    <property type="term" value="F:oxidoreductase activity, acting on the aldehyde or oxo group of donors, NAD or NADP as acceptor"/>
    <property type="evidence" value="ECO:0007669"/>
    <property type="project" value="InterPro"/>
</dbReference>
<dbReference type="FunFam" id="3.40.605.10:FF:000007">
    <property type="entry name" value="NAD/NADP-dependent betaine aldehyde dehydrogenase"/>
    <property type="match status" value="1"/>
</dbReference>
<sequence>MSQQIEACVDEALRTGTLSGLPDQVYIDGRWRDSDSGKKMETLDPGTEKPFARFAAGNAADVDAAVVSSERAFKEVWRKVDPAQRANLLRRAATLVRANEGRLAVAETLDSGKPLAESRIDVDAIARFLDYYGGAADKLQGETIPLGRDFVSYNVLEPVGVTAHILPWNFPMFAMVRGAAPALAAGCTVIVKPAETTPVTALMLMDIFTEAGFPAGVCNVVTGTGQAVGEPLCAHKKVRHVTFTGSVATGSRVMQNAARHITSVTLELGGKSPAVVLADCDLDHAVEDMLEAIYFNAGQVCSAGSRLVIERRIHDEFVEKFAARASALTIGHGLKNPVIGAINSRQQLEKIARIVDDARARGVNVVAGGRCTVDPDSGAGWFFQPTMLDDVRPDDRVVQEEIFGPVLSVQIVDGIEEALSVANGTDYGLAACIYTKDIKKALGLARDIDAGQVTVNQYYAGGIYTPFGGNKLSGFGREKGLEALRNYCRTKNVTVRI</sequence>
<dbReference type="InterPro" id="IPR016160">
    <property type="entry name" value="Ald_DH_CS_CYS"/>
</dbReference>
<evidence type="ECO:0000259" key="5">
    <source>
        <dbReference type="Pfam" id="PF00171"/>
    </source>
</evidence>
<dbReference type="InterPro" id="IPR016162">
    <property type="entry name" value="Ald_DH_N"/>
</dbReference>
<evidence type="ECO:0000256" key="3">
    <source>
        <dbReference type="PROSITE-ProRule" id="PRU10007"/>
    </source>
</evidence>
<dbReference type="InterPro" id="IPR016163">
    <property type="entry name" value="Ald_DH_C"/>
</dbReference>
<evidence type="ECO:0000256" key="4">
    <source>
        <dbReference type="RuleBase" id="RU003345"/>
    </source>
</evidence>
<gene>
    <name evidence="6" type="ORF">EDC26_108144</name>
</gene>
<comment type="caution">
    <text evidence="6">The sequence shown here is derived from an EMBL/GenBank/DDBJ whole genome shotgun (WGS) entry which is preliminary data.</text>
</comment>
<dbReference type="CDD" id="cd07109">
    <property type="entry name" value="ALDH_AAS00426"/>
    <property type="match status" value="1"/>
</dbReference>
<dbReference type="InterPro" id="IPR016161">
    <property type="entry name" value="Ald_DH/histidinol_DH"/>
</dbReference>
<organism evidence="6 7">
    <name type="scientific">Paralcaligenes ureilyticus</name>
    <dbReference type="NCBI Taxonomy" id="627131"/>
    <lineage>
        <taxon>Bacteria</taxon>
        <taxon>Pseudomonadati</taxon>
        <taxon>Pseudomonadota</taxon>
        <taxon>Betaproteobacteria</taxon>
        <taxon>Burkholderiales</taxon>
        <taxon>Alcaligenaceae</taxon>
        <taxon>Paralcaligenes</taxon>
    </lineage>
</organism>
<name>A0A4V2UY85_9BURK</name>
<reference evidence="6 7" key="1">
    <citation type="submission" date="2019-03" db="EMBL/GenBank/DDBJ databases">
        <title>Genomic Encyclopedia of Type Strains, Phase IV (KMG-IV): sequencing the most valuable type-strain genomes for metagenomic binning, comparative biology and taxonomic classification.</title>
        <authorList>
            <person name="Goeker M."/>
        </authorList>
    </citation>
    <scope>NUCLEOTIDE SEQUENCE [LARGE SCALE GENOMIC DNA]</scope>
    <source>
        <strain evidence="6 7">DSM 24591</strain>
    </source>
</reference>
<keyword evidence="2 4" id="KW-0560">Oxidoreductase</keyword>
<proteinExistence type="inferred from homology"/>
<evidence type="ECO:0000256" key="2">
    <source>
        <dbReference type="ARBA" id="ARBA00023002"/>
    </source>
</evidence>
<evidence type="ECO:0000256" key="1">
    <source>
        <dbReference type="ARBA" id="ARBA00009986"/>
    </source>
</evidence>
<protein>
    <submittedName>
        <fullName evidence="6">Aldehyde dehydrogenase (NAD+)</fullName>
    </submittedName>
</protein>
<evidence type="ECO:0000313" key="6">
    <source>
        <dbReference type="EMBL" id="TCT06408.1"/>
    </source>
</evidence>